<organism evidence="6 7">
    <name type="scientific">Candidatus Bipolaricaulis anaerobius</name>
    <dbReference type="NCBI Taxonomy" id="2026885"/>
    <lineage>
        <taxon>Bacteria</taxon>
        <taxon>Candidatus Bipolaricaulota</taxon>
        <taxon>Candidatus Bipolaricaulia</taxon>
        <taxon>Candidatus Bipolaricaulales</taxon>
        <taxon>Candidatus Bipolaricaulaceae</taxon>
        <taxon>Candidatus Bipolaricaulis</taxon>
    </lineage>
</organism>
<feature type="transmembrane region" description="Helical" evidence="5">
    <location>
        <begin position="242"/>
        <end position="261"/>
    </location>
</feature>
<dbReference type="GO" id="GO:0005886">
    <property type="term" value="C:plasma membrane"/>
    <property type="evidence" value="ECO:0007669"/>
    <property type="project" value="TreeGrafter"/>
</dbReference>
<dbReference type="EMBL" id="LS483254">
    <property type="protein sequence ID" value="SQD92208.1"/>
    <property type="molecule type" value="Genomic_DNA"/>
</dbReference>
<protein>
    <submittedName>
        <fullName evidence="6">Membrane-bound hydrogenase MBH 2, subunit Mbh2M (Hydrogenase subunit) or Formate hydrogenlyase subunit 4</fullName>
    </submittedName>
</protein>
<evidence type="ECO:0000313" key="7">
    <source>
        <dbReference type="Proteomes" id="UP000249818"/>
    </source>
</evidence>
<feature type="transmembrane region" description="Helical" evidence="5">
    <location>
        <begin position="307"/>
        <end position="324"/>
    </location>
</feature>
<dbReference type="OrthoDB" id="9803734at2"/>
<reference evidence="7" key="1">
    <citation type="submission" date="2018-05" db="EMBL/GenBank/DDBJ databases">
        <authorList>
            <person name="Hao L."/>
        </authorList>
    </citation>
    <scope>NUCLEOTIDE SEQUENCE [LARGE SCALE GENOMIC DNA]</scope>
</reference>
<dbReference type="Pfam" id="PF00146">
    <property type="entry name" value="NADHdh"/>
    <property type="match status" value="1"/>
</dbReference>
<feature type="transmembrane region" description="Helical" evidence="5">
    <location>
        <begin position="273"/>
        <end position="295"/>
    </location>
</feature>
<feature type="transmembrane region" description="Helical" evidence="5">
    <location>
        <begin position="102"/>
        <end position="124"/>
    </location>
</feature>
<dbReference type="PROSITE" id="PS00668">
    <property type="entry name" value="COMPLEX1_ND1_2"/>
    <property type="match status" value="1"/>
</dbReference>
<dbReference type="InterPro" id="IPR018086">
    <property type="entry name" value="NADH_UbQ_OxRdtase_su1_CS"/>
</dbReference>
<accession>A0A2X3KUC1</accession>
<feature type="transmembrane region" description="Helical" evidence="5">
    <location>
        <begin position="6"/>
        <end position="27"/>
    </location>
</feature>
<keyword evidence="6" id="KW-0456">Lyase</keyword>
<feature type="transmembrane region" description="Helical" evidence="5">
    <location>
        <begin position="177"/>
        <end position="198"/>
    </location>
</feature>
<gene>
    <name evidence="6" type="primary">MbhM</name>
    <name evidence="6" type="ORF">BARAN1_0183</name>
</gene>
<dbReference type="InterPro" id="IPR052561">
    <property type="entry name" value="ComplexI_Subunit1"/>
</dbReference>
<dbReference type="Proteomes" id="UP000249818">
    <property type="component" value="Chromosome BARAN1"/>
</dbReference>
<proteinExistence type="predicted"/>
<keyword evidence="7" id="KW-1185">Reference proteome</keyword>
<evidence type="ECO:0000256" key="2">
    <source>
        <dbReference type="ARBA" id="ARBA00022692"/>
    </source>
</evidence>
<name>A0A2X3KUC1_9BACT</name>
<keyword evidence="4 5" id="KW-0472">Membrane</keyword>
<dbReference type="InterPro" id="IPR001694">
    <property type="entry name" value="NADH_UbQ_OxRdtase_su1/FPO"/>
</dbReference>
<feature type="transmembrane region" description="Helical" evidence="5">
    <location>
        <begin position="67"/>
        <end position="90"/>
    </location>
</feature>
<comment type="subcellular location">
    <subcellularLocation>
        <location evidence="1">Membrane</location>
        <topology evidence="1">Multi-pass membrane protein</topology>
    </subcellularLocation>
</comment>
<evidence type="ECO:0000256" key="5">
    <source>
        <dbReference type="SAM" id="Phobius"/>
    </source>
</evidence>
<dbReference type="GO" id="GO:0016829">
    <property type="term" value="F:lyase activity"/>
    <property type="evidence" value="ECO:0007669"/>
    <property type="project" value="UniProtKB-KW"/>
</dbReference>
<evidence type="ECO:0000256" key="4">
    <source>
        <dbReference type="ARBA" id="ARBA00023136"/>
    </source>
</evidence>
<dbReference type="PANTHER" id="PTHR43359:SF1">
    <property type="entry name" value="FORMATE HYDROGENLYASE SUBUNIT 4-RELATED"/>
    <property type="match status" value="1"/>
</dbReference>
<dbReference type="AlphaFoldDB" id="A0A2X3KUC1"/>
<keyword evidence="2 5" id="KW-0812">Transmembrane</keyword>
<evidence type="ECO:0000256" key="1">
    <source>
        <dbReference type="ARBA" id="ARBA00004141"/>
    </source>
</evidence>
<feature type="transmembrane region" description="Helical" evidence="5">
    <location>
        <begin position="136"/>
        <end position="157"/>
    </location>
</feature>
<dbReference type="KEGG" id="bana:BARAN1_0183"/>
<sequence>MSALHLLWQGAAVLVGGGILGLVYKGFDRKLAARMQSRIGPPLRQPFLDVGKLLVKESVVPKDAVGWLFRAMPFLAVVASFTVLLYLPWGPFPAILSGHGDAILVLYLLAVPALAMALGGFASGSPLATVGAQREIVMLMSYEFPLAVAVVGVVWRLATLGGGPAFSLAAIAAAPLWTQVGPLGVIGLAILAFCLLIVTPAELSKIPFDIPEAETEIAGGLMVEYSGTYLALFYLADAAKTIAMAALVVTLFAPYGIAGLLGLSGAGAQAVDLAFHLVKIFAVMFTAVTTVRVAMARLKVDQVARGFWLQITAVAVAGLVLLVLDRMVMG</sequence>
<dbReference type="PANTHER" id="PTHR43359">
    <property type="entry name" value="FORMATE HYDROGENLYASE SUBUNIT 4"/>
    <property type="match status" value="1"/>
</dbReference>
<dbReference type="RefSeq" id="WP_122030460.1">
    <property type="nucleotide sequence ID" value="NZ_LS483254.1"/>
</dbReference>
<evidence type="ECO:0000256" key="3">
    <source>
        <dbReference type="ARBA" id="ARBA00022989"/>
    </source>
</evidence>
<evidence type="ECO:0000313" key="6">
    <source>
        <dbReference type="EMBL" id="SQD92208.1"/>
    </source>
</evidence>
<keyword evidence="3 5" id="KW-1133">Transmembrane helix</keyword>